<feature type="domain" description="Luciferase-like" evidence="2">
    <location>
        <begin position="8"/>
        <end position="304"/>
    </location>
</feature>
<dbReference type="PANTHER" id="PTHR43244:SF1">
    <property type="entry name" value="5,10-METHYLENETETRAHYDROMETHANOPTERIN REDUCTASE"/>
    <property type="match status" value="1"/>
</dbReference>
<organism evidence="3 4">
    <name type="scientific">Acrocarpospora phusangensis</name>
    <dbReference type="NCBI Taxonomy" id="1070424"/>
    <lineage>
        <taxon>Bacteria</taxon>
        <taxon>Bacillati</taxon>
        <taxon>Actinomycetota</taxon>
        <taxon>Actinomycetes</taxon>
        <taxon>Streptosporangiales</taxon>
        <taxon>Streptosporangiaceae</taxon>
        <taxon>Acrocarpospora</taxon>
    </lineage>
</organism>
<dbReference type="RefSeq" id="WP_204038604.1">
    <property type="nucleotide sequence ID" value="NZ_BOOA01000001.1"/>
</dbReference>
<dbReference type="Proteomes" id="UP000640052">
    <property type="component" value="Unassembled WGS sequence"/>
</dbReference>
<dbReference type="GO" id="GO:0016705">
    <property type="term" value="F:oxidoreductase activity, acting on paired donors, with incorporation or reduction of molecular oxygen"/>
    <property type="evidence" value="ECO:0007669"/>
    <property type="project" value="InterPro"/>
</dbReference>
<gene>
    <name evidence="3" type="ORF">Aph01nite_00340</name>
</gene>
<dbReference type="Pfam" id="PF00296">
    <property type="entry name" value="Bac_luciferase"/>
    <property type="match status" value="1"/>
</dbReference>
<evidence type="ECO:0000313" key="4">
    <source>
        <dbReference type="Proteomes" id="UP000640052"/>
    </source>
</evidence>
<keyword evidence="1" id="KW-0560">Oxidoreductase</keyword>
<sequence>MTAVEIGLGLQSDKRAGDYARLARSAEEHGFDVLTVFGDLMYQPPIFPLLEMAAATERVRLGVACLNPYSLAPYEIAGQIAALDLASRGRAYLGLARGTWLGAVGIEQHRPLTTMAEAAEVVYRLLRGDAEGYAGKVFRLAPGTALRYPVHRSDPPLLLGAWGARGAALAGRIADEIKVGGSANPAMVAVIRERLRPGAEAAGRAPGEVGIVLGAVTVVDTDGGAARSRARAEVAMYLAVVAELDPTVDIPADLLARVKELIDAGRHEAAGRLIPDDLLDLFAFAGTPDQVAERAQALIDAGVRRVEFGTPHGLSDRRGVELLGSAVLPALRREPAAVSGGRA</sequence>
<dbReference type="InterPro" id="IPR036661">
    <property type="entry name" value="Luciferase-like_sf"/>
</dbReference>
<dbReference type="AlphaFoldDB" id="A0A919UH75"/>
<dbReference type="InterPro" id="IPR050564">
    <property type="entry name" value="F420-G6PD/mer"/>
</dbReference>
<name>A0A919UH75_9ACTN</name>
<keyword evidence="4" id="KW-1185">Reference proteome</keyword>
<accession>A0A919UH75</accession>
<reference evidence="3" key="1">
    <citation type="submission" date="2021-01" db="EMBL/GenBank/DDBJ databases">
        <title>Whole genome shotgun sequence of Acrocarpospora phusangensis NBRC 108782.</title>
        <authorList>
            <person name="Komaki H."/>
            <person name="Tamura T."/>
        </authorList>
    </citation>
    <scope>NUCLEOTIDE SEQUENCE</scope>
    <source>
        <strain evidence="3">NBRC 108782</strain>
    </source>
</reference>
<evidence type="ECO:0000313" key="3">
    <source>
        <dbReference type="EMBL" id="GIH21724.1"/>
    </source>
</evidence>
<dbReference type="Gene3D" id="3.20.20.30">
    <property type="entry name" value="Luciferase-like domain"/>
    <property type="match status" value="1"/>
</dbReference>
<evidence type="ECO:0000259" key="2">
    <source>
        <dbReference type="Pfam" id="PF00296"/>
    </source>
</evidence>
<protein>
    <submittedName>
        <fullName evidence="3">LLM class F420-dependent oxidoreductase</fullName>
    </submittedName>
</protein>
<dbReference type="SUPFAM" id="SSF51679">
    <property type="entry name" value="Bacterial luciferase-like"/>
    <property type="match status" value="1"/>
</dbReference>
<dbReference type="InterPro" id="IPR011251">
    <property type="entry name" value="Luciferase-like_dom"/>
</dbReference>
<dbReference type="EMBL" id="BOOA01000001">
    <property type="protein sequence ID" value="GIH21724.1"/>
    <property type="molecule type" value="Genomic_DNA"/>
</dbReference>
<comment type="caution">
    <text evidence="3">The sequence shown here is derived from an EMBL/GenBank/DDBJ whole genome shotgun (WGS) entry which is preliminary data.</text>
</comment>
<proteinExistence type="predicted"/>
<dbReference type="PANTHER" id="PTHR43244">
    <property type="match status" value="1"/>
</dbReference>
<evidence type="ECO:0000256" key="1">
    <source>
        <dbReference type="ARBA" id="ARBA00023002"/>
    </source>
</evidence>